<evidence type="ECO:0000313" key="1">
    <source>
        <dbReference type="EnsemblMetazoa" id="PPA09982.1"/>
    </source>
</evidence>
<reference evidence="1" key="2">
    <citation type="submission" date="2022-06" db="UniProtKB">
        <authorList>
            <consortium name="EnsemblMetazoa"/>
        </authorList>
    </citation>
    <scope>IDENTIFICATION</scope>
    <source>
        <strain evidence="1">PS312</strain>
    </source>
</reference>
<keyword evidence="2" id="KW-1185">Reference proteome</keyword>
<dbReference type="PANTHER" id="PTHR37971">
    <property type="entry name" value="ANTIBACTERIAL FACTOR-RELATED PEPTIDE 1-RELATED"/>
    <property type="match status" value="1"/>
</dbReference>
<reference evidence="2" key="1">
    <citation type="journal article" date="2008" name="Nat. Genet.">
        <title>The Pristionchus pacificus genome provides a unique perspective on nematode lifestyle and parasitism.</title>
        <authorList>
            <person name="Dieterich C."/>
            <person name="Clifton S.W."/>
            <person name="Schuster L.N."/>
            <person name="Chinwalla A."/>
            <person name="Delehaunty K."/>
            <person name="Dinkelacker I."/>
            <person name="Fulton L."/>
            <person name="Fulton R."/>
            <person name="Godfrey J."/>
            <person name="Minx P."/>
            <person name="Mitreva M."/>
            <person name="Roeseler W."/>
            <person name="Tian H."/>
            <person name="Witte H."/>
            <person name="Yang S.P."/>
            <person name="Wilson R.K."/>
            <person name="Sommer R.J."/>
        </authorList>
    </citation>
    <scope>NUCLEOTIDE SEQUENCE [LARGE SCALE GENOMIC DNA]</scope>
    <source>
        <strain evidence="2">PS312</strain>
    </source>
</reference>
<dbReference type="InterPro" id="IPR019422">
    <property type="entry name" value="7TM_GPCR_serpentine_rcpt_Srh"/>
</dbReference>
<dbReference type="InterPro" id="IPR031770">
    <property type="entry name" value="Abf-1/2"/>
</dbReference>
<sequence length="82" mass="9084">HATFVVTSLLNVLSMFCLLKRTPPKQAPVRLYLVYIQVLVILSSVYLDPLFEPIPTFPAIAGYYVGPLCQAGIRPHTVLVSL</sequence>
<gene>
    <name evidence="1" type="primary">WBGene00099536</name>
</gene>
<proteinExistence type="predicted"/>
<dbReference type="Proteomes" id="UP000005239">
    <property type="component" value="Unassembled WGS sequence"/>
</dbReference>
<dbReference type="Pfam" id="PF10318">
    <property type="entry name" value="7TM_GPCR_Srh"/>
    <property type="match status" value="1"/>
</dbReference>
<evidence type="ECO:0000313" key="2">
    <source>
        <dbReference type="Proteomes" id="UP000005239"/>
    </source>
</evidence>
<dbReference type="GO" id="GO:0098542">
    <property type="term" value="P:defense response to other organism"/>
    <property type="evidence" value="ECO:0007669"/>
    <property type="project" value="InterPro"/>
</dbReference>
<dbReference type="PANTHER" id="PTHR37971:SF1">
    <property type="entry name" value="ANTIBACTERIAL FACTOR-RELATED PEPTIDE 1-RELATED"/>
    <property type="match status" value="1"/>
</dbReference>
<dbReference type="AlphaFoldDB" id="A0A2A6B353"/>
<protein>
    <submittedName>
        <fullName evidence="1">G protein-coupled receptor</fullName>
    </submittedName>
</protein>
<accession>A0A8R1Y9A5</accession>
<accession>A0A2A6B353</accession>
<organism evidence="1 2">
    <name type="scientific">Pristionchus pacificus</name>
    <name type="common">Parasitic nematode worm</name>
    <dbReference type="NCBI Taxonomy" id="54126"/>
    <lineage>
        <taxon>Eukaryota</taxon>
        <taxon>Metazoa</taxon>
        <taxon>Ecdysozoa</taxon>
        <taxon>Nematoda</taxon>
        <taxon>Chromadorea</taxon>
        <taxon>Rhabditida</taxon>
        <taxon>Rhabditina</taxon>
        <taxon>Diplogasteromorpha</taxon>
        <taxon>Diplogasteroidea</taxon>
        <taxon>Neodiplogasteridae</taxon>
        <taxon>Pristionchus</taxon>
    </lineage>
</organism>
<dbReference type="EnsemblMetazoa" id="PPA09982.1">
    <property type="protein sequence ID" value="PPA09982.1"/>
    <property type="gene ID" value="WBGene00099536"/>
</dbReference>
<name>A0A2A6B353_PRIPA</name>